<dbReference type="Gene3D" id="3.40.50.300">
    <property type="entry name" value="P-loop containing nucleotide triphosphate hydrolases"/>
    <property type="match status" value="1"/>
</dbReference>
<evidence type="ECO:0000313" key="8">
    <source>
        <dbReference type="EMBL" id="KRM52016.1"/>
    </source>
</evidence>
<proteinExistence type="inferred from homology"/>
<gene>
    <name evidence="8" type="ORF">FC64_GL001210</name>
</gene>
<organism evidence="8 9">
    <name type="scientific">Ligilactobacillus araffinosus DSM 20653</name>
    <dbReference type="NCBI Taxonomy" id="1423820"/>
    <lineage>
        <taxon>Bacteria</taxon>
        <taxon>Bacillati</taxon>
        <taxon>Bacillota</taxon>
        <taxon>Bacilli</taxon>
        <taxon>Lactobacillales</taxon>
        <taxon>Lactobacillaceae</taxon>
        <taxon>Ligilactobacillus</taxon>
    </lineage>
</organism>
<evidence type="ECO:0000259" key="7">
    <source>
        <dbReference type="Pfam" id="PF02562"/>
    </source>
</evidence>
<dbReference type="RefSeq" id="WP_057828056.1">
    <property type="nucleotide sequence ID" value="NZ_AYYZ01000029.1"/>
</dbReference>
<dbReference type="SUPFAM" id="SSF52540">
    <property type="entry name" value="P-loop containing nucleoside triphosphate hydrolases"/>
    <property type="match status" value="1"/>
</dbReference>
<dbReference type="Proteomes" id="UP000051291">
    <property type="component" value="Unassembled WGS sequence"/>
</dbReference>
<dbReference type="PANTHER" id="PTHR30473">
    <property type="entry name" value="PROTEIN PHOH"/>
    <property type="match status" value="1"/>
</dbReference>
<dbReference type="Pfam" id="PF02562">
    <property type="entry name" value="PhoH"/>
    <property type="match status" value="1"/>
</dbReference>
<evidence type="ECO:0000256" key="2">
    <source>
        <dbReference type="ARBA" id="ARBA00010393"/>
    </source>
</evidence>
<dbReference type="STRING" id="1423820.FC64_GL001210"/>
<evidence type="ECO:0000256" key="6">
    <source>
        <dbReference type="ARBA" id="ARBA00039970"/>
    </source>
</evidence>
<dbReference type="AlphaFoldDB" id="A0A0R1ZAT5"/>
<protein>
    <recommendedName>
        <fullName evidence="6">PhoH-like protein</fullName>
    </recommendedName>
</protein>
<keyword evidence="3" id="KW-0963">Cytoplasm</keyword>
<dbReference type="GO" id="GO:0005829">
    <property type="term" value="C:cytosol"/>
    <property type="evidence" value="ECO:0007669"/>
    <property type="project" value="TreeGrafter"/>
</dbReference>
<dbReference type="InterPro" id="IPR003714">
    <property type="entry name" value="PhoH"/>
</dbReference>
<dbReference type="InterPro" id="IPR051451">
    <property type="entry name" value="PhoH2-like"/>
</dbReference>
<accession>A0A0R1ZAT5</accession>
<dbReference type="EMBL" id="AYYZ01000029">
    <property type="protein sequence ID" value="KRM52016.1"/>
    <property type="molecule type" value="Genomic_DNA"/>
</dbReference>
<evidence type="ECO:0000256" key="4">
    <source>
        <dbReference type="ARBA" id="ARBA00022741"/>
    </source>
</evidence>
<comment type="similarity">
    <text evidence="2">Belongs to the PhoH family.</text>
</comment>
<dbReference type="GO" id="GO:0005524">
    <property type="term" value="F:ATP binding"/>
    <property type="evidence" value="ECO:0007669"/>
    <property type="project" value="UniProtKB-KW"/>
</dbReference>
<feature type="domain" description="PhoH-like protein" evidence="7">
    <location>
        <begin position="114"/>
        <end position="318"/>
    </location>
</feature>
<sequence>MTAEQKVEEEYHISEPNLEPALFGINDGYLHLIEESKNVEIRPFGDNIKIDGQADDVKATIQIIEKLIELLKSGISISEADIVSAVKMQERGTLSYLSDLYTTTLLRDRTGRPIRAKNFSQRQYIQTIKNNDLTFGIGPAGTGKTFLAVVMAVAALKKKEVERLILTRPAVEAGESLGFLPGDLKEKVDPYLRPIYDALYAILGAEHTERLIERGVIEIAPLAYMRGRTLEKAFVILDEAQNATRAQMKMFLTRLGFGSKMIVNGDKSQIDLPRGHQQSGLVDAERLLQNLPHIGFVHFDAADVVRHPVVSEIIKAYEDGGDLAADKILDENENDKDED</sequence>
<evidence type="ECO:0000256" key="1">
    <source>
        <dbReference type="ARBA" id="ARBA00004496"/>
    </source>
</evidence>
<keyword evidence="4" id="KW-0547">Nucleotide-binding</keyword>
<evidence type="ECO:0000256" key="5">
    <source>
        <dbReference type="ARBA" id="ARBA00022840"/>
    </source>
</evidence>
<comment type="subcellular location">
    <subcellularLocation>
        <location evidence="1">Cytoplasm</location>
    </subcellularLocation>
</comment>
<dbReference type="PANTHER" id="PTHR30473:SF1">
    <property type="entry name" value="PHOH-LIKE PROTEIN"/>
    <property type="match status" value="1"/>
</dbReference>
<name>A0A0R1ZAT5_9LACO</name>
<comment type="caution">
    <text evidence="8">The sequence shown here is derived from an EMBL/GenBank/DDBJ whole genome shotgun (WGS) entry which is preliminary data.</text>
</comment>
<dbReference type="GeneID" id="29933501"/>
<keyword evidence="5" id="KW-0067">ATP-binding</keyword>
<dbReference type="PATRIC" id="fig|1423820.4.peg.1236"/>
<dbReference type="InterPro" id="IPR027417">
    <property type="entry name" value="P-loop_NTPase"/>
</dbReference>
<keyword evidence="9" id="KW-1185">Reference proteome</keyword>
<reference evidence="8 9" key="1">
    <citation type="journal article" date="2015" name="Genome Announc.">
        <title>Expanding the biotechnology potential of lactobacilli through comparative genomics of 213 strains and associated genera.</title>
        <authorList>
            <person name="Sun Z."/>
            <person name="Harris H.M."/>
            <person name="McCann A."/>
            <person name="Guo C."/>
            <person name="Argimon S."/>
            <person name="Zhang W."/>
            <person name="Yang X."/>
            <person name="Jeffery I.B."/>
            <person name="Cooney J.C."/>
            <person name="Kagawa T.F."/>
            <person name="Liu W."/>
            <person name="Song Y."/>
            <person name="Salvetti E."/>
            <person name="Wrobel A."/>
            <person name="Rasinkangas P."/>
            <person name="Parkhill J."/>
            <person name="Rea M.C."/>
            <person name="O'Sullivan O."/>
            <person name="Ritari J."/>
            <person name="Douillard F.P."/>
            <person name="Paul Ross R."/>
            <person name="Yang R."/>
            <person name="Briner A.E."/>
            <person name="Felis G.E."/>
            <person name="de Vos W.M."/>
            <person name="Barrangou R."/>
            <person name="Klaenhammer T.R."/>
            <person name="Caufield P.W."/>
            <person name="Cui Y."/>
            <person name="Zhang H."/>
            <person name="O'Toole P.W."/>
        </authorList>
    </citation>
    <scope>NUCLEOTIDE SEQUENCE [LARGE SCALE GENOMIC DNA]</scope>
    <source>
        <strain evidence="8 9">DSM 20653</strain>
    </source>
</reference>
<evidence type="ECO:0000313" key="9">
    <source>
        <dbReference type="Proteomes" id="UP000051291"/>
    </source>
</evidence>
<evidence type="ECO:0000256" key="3">
    <source>
        <dbReference type="ARBA" id="ARBA00022490"/>
    </source>
</evidence>
<dbReference type="FunFam" id="3.40.50.300:FF:000013">
    <property type="entry name" value="PhoH family ATPase"/>
    <property type="match status" value="1"/>
</dbReference>